<dbReference type="InterPro" id="IPR014061">
    <property type="entry name" value="BrxL-like"/>
</dbReference>
<dbReference type="Proteomes" id="UP000450161">
    <property type="component" value="Unassembled WGS sequence"/>
</dbReference>
<evidence type="ECO:0000313" key="3">
    <source>
        <dbReference type="Proteomes" id="UP000450161"/>
    </source>
</evidence>
<sequence length="478" mass="54989">MSEIGNKIKEVFGGAAVYKNPANYDVFNGRNLPSFVKDYLISTHISSDGTFQRAALARFLDEHIPNDNSAIVARLRRGETLTLLTRFDVLTSLAQNKTKFQIPDMGIKAGDTLIPDYLVEEYPDDLIDGEKWGIMKIVYMMPQENKRGYVEMVNFKPFRPMQKLDMNYIRQCRSNFTLDEWVDVLISAMEYTPSAFKNMTQKLEFVTRLLPFVEPRLNLIELAPKGTGKSYVFGNLSKFVWLVSGGKVSRAKLVYDKSTKAPGIMRFYDLVAFDEISSITFSDNSEMQSFLKNYLEYGRATVDNYEFMSECGLMLLGNILLSQDNQPLDYRYFDSLPEVFKESALLDRFHGMIEGWLLPRINVDMALHDWTLNVEFFSEVLHHLRTESVYSQIVDEVVLVPKGADMRHTKAVKRVATAYLKLLFPHVTSVDMLNLDEFNMYCLQPAIRRRDIVREQCSNIDAESSFSKPMPEYSVLSR</sequence>
<comment type="caution">
    <text evidence="2">The sequence shown here is derived from an EMBL/GenBank/DDBJ whole genome shotgun (WGS) entry which is preliminary data.</text>
</comment>
<keyword evidence="2" id="KW-0645">Protease</keyword>
<protein>
    <submittedName>
        <fullName evidence="2">BREX system Lon protease-like protein BrxL</fullName>
    </submittedName>
</protein>
<accession>A0A6I2TY00</accession>
<organism evidence="2 3">
    <name type="scientific">Segatella copri</name>
    <dbReference type="NCBI Taxonomy" id="165179"/>
    <lineage>
        <taxon>Bacteria</taxon>
        <taxon>Pseudomonadati</taxon>
        <taxon>Bacteroidota</taxon>
        <taxon>Bacteroidia</taxon>
        <taxon>Bacteroidales</taxon>
        <taxon>Prevotellaceae</taxon>
        <taxon>Segatella</taxon>
    </lineage>
</organism>
<proteinExistence type="predicted"/>
<keyword evidence="2" id="KW-0378">Hydrolase</keyword>
<dbReference type="GO" id="GO:0006508">
    <property type="term" value="P:proteolysis"/>
    <property type="evidence" value="ECO:0007669"/>
    <property type="project" value="UniProtKB-KW"/>
</dbReference>
<name>A0A6I2TY00_9BACT</name>
<dbReference type="InterPro" id="IPR046838">
    <property type="entry name" value="BrxL_N"/>
</dbReference>
<dbReference type="Pfam" id="PF13337">
    <property type="entry name" value="BrxL_ATPase"/>
    <property type="match status" value="1"/>
</dbReference>
<feature type="domain" description="BREX system Lon protease-like BrxL N-terminal" evidence="1">
    <location>
        <begin position="10"/>
        <end position="139"/>
    </location>
</feature>
<gene>
    <name evidence="2" type="primary">brxL</name>
    <name evidence="2" type="ORF">FYJ72_06390</name>
</gene>
<dbReference type="EMBL" id="VUNF01000009">
    <property type="protein sequence ID" value="MST77313.1"/>
    <property type="molecule type" value="Genomic_DNA"/>
</dbReference>
<dbReference type="AlphaFoldDB" id="A0A6I2TY00"/>
<dbReference type="GO" id="GO:0008233">
    <property type="term" value="F:peptidase activity"/>
    <property type="evidence" value="ECO:0007669"/>
    <property type="project" value="UniProtKB-KW"/>
</dbReference>
<reference evidence="2 3" key="1">
    <citation type="submission" date="2019-08" db="EMBL/GenBank/DDBJ databases">
        <title>In-depth cultivation of the pig gut microbiome towards novel bacterial diversity and tailored functional studies.</title>
        <authorList>
            <person name="Wylensek D."/>
            <person name="Hitch T.C.A."/>
            <person name="Clavel T."/>
        </authorList>
    </citation>
    <scope>NUCLEOTIDE SEQUENCE [LARGE SCALE GENOMIC DNA]</scope>
    <source>
        <strain evidence="2 3">LKV-178-WT-2C</strain>
    </source>
</reference>
<dbReference type="RefSeq" id="WP_154480797.1">
    <property type="nucleotide sequence ID" value="NZ_VUNF01000009.1"/>
</dbReference>
<evidence type="ECO:0000259" key="1">
    <source>
        <dbReference type="Pfam" id="PF20442"/>
    </source>
</evidence>
<dbReference type="NCBIfam" id="TIGR02688">
    <property type="entry name" value="BREX system Lon protease-like protein BrxL"/>
    <property type="match status" value="1"/>
</dbReference>
<dbReference type="Pfam" id="PF20442">
    <property type="entry name" value="BrxL_N"/>
    <property type="match status" value="1"/>
</dbReference>
<evidence type="ECO:0000313" key="2">
    <source>
        <dbReference type="EMBL" id="MST77313.1"/>
    </source>
</evidence>